<dbReference type="SUPFAM" id="SSF53474">
    <property type="entry name" value="alpha/beta-Hydrolases"/>
    <property type="match status" value="1"/>
</dbReference>
<feature type="compositionally biased region" description="Low complexity" evidence="1">
    <location>
        <begin position="1"/>
        <end position="20"/>
    </location>
</feature>
<protein>
    <submittedName>
        <fullName evidence="2">Uncharacterized protein</fullName>
    </submittedName>
</protein>
<comment type="caution">
    <text evidence="2">The sequence shown here is derived from an EMBL/GenBank/DDBJ whole genome shotgun (WGS) entry which is preliminary data.</text>
</comment>
<keyword evidence="3" id="KW-1185">Reference proteome</keyword>
<evidence type="ECO:0000256" key="1">
    <source>
        <dbReference type="SAM" id="MobiDB-lite"/>
    </source>
</evidence>
<proteinExistence type="predicted"/>
<gene>
    <name evidence="2" type="ORF">Rsub_07648</name>
</gene>
<dbReference type="Gene3D" id="3.40.50.1820">
    <property type="entry name" value="alpha/beta hydrolase"/>
    <property type="match status" value="1"/>
</dbReference>
<feature type="region of interest" description="Disordered" evidence="1">
    <location>
        <begin position="327"/>
        <end position="355"/>
    </location>
</feature>
<dbReference type="OrthoDB" id="546343at2759"/>
<feature type="region of interest" description="Disordered" evidence="1">
    <location>
        <begin position="1"/>
        <end position="32"/>
    </location>
</feature>
<organism evidence="2 3">
    <name type="scientific">Raphidocelis subcapitata</name>
    <dbReference type="NCBI Taxonomy" id="307507"/>
    <lineage>
        <taxon>Eukaryota</taxon>
        <taxon>Viridiplantae</taxon>
        <taxon>Chlorophyta</taxon>
        <taxon>core chlorophytes</taxon>
        <taxon>Chlorophyceae</taxon>
        <taxon>CS clade</taxon>
        <taxon>Sphaeropleales</taxon>
        <taxon>Selenastraceae</taxon>
        <taxon>Raphidocelis</taxon>
    </lineage>
</organism>
<dbReference type="GO" id="GO:0006874">
    <property type="term" value="P:intracellular calcium ion homeostasis"/>
    <property type="evidence" value="ECO:0007669"/>
    <property type="project" value="TreeGrafter"/>
</dbReference>
<feature type="region of interest" description="Disordered" evidence="1">
    <location>
        <begin position="763"/>
        <end position="794"/>
    </location>
</feature>
<evidence type="ECO:0000313" key="3">
    <source>
        <dbReference type="Proteomes" id="UP000247498"/>
    </source>
</evidence>
<sequence>MQHAIAPAAPRGGAAAPAPGDGDGYAEHPPPRWINRVPTDQELLELSHRVYKHSRRLYSEADAQGLRVYHDERLDGSDVRVVMLVPSWFPRPHVSFDTVLQRLAGSTVSVVIVVRGTVRDLVGNTIANLQLLFNKLIDDQYLPEAATDTTKVVQGWLLELLARHPELRPPWAQHGAAAGYGGPEWPEGGVAGGGAGAERRLRLDVSITGHSLGGLIAEAATIESARFSDAHGMRWRCVSFESPGLPEAYHRSALRQRPAPGAWNGAIRGYLAAPNPINMLYPHCGEIIHVLAQWEQTWSHVARCVGADALRIAGWVAVASLTGSALQHVTGGGGRRRDDEERRSASPPAGGRAPQPVIASVLEGAAAAAGAAVTAGAGGGAARAPRGSFVLSSTAGAAGELLTRQHCLAGPASAAGGGGEAAAIASSAAAAAAAAIQSAVGAAANAGRATVSGTAIAAASGAAQHALRQVGVGLPLGTLAGWLLSGGGSLGLAKTLAVILGVEVEELVSQHGLGAMRPCFDSCTGELHPKGEVVLKAVQQVARWTLPSFMCHDNMGVWTMLSRTAMVEARCSRLQGYEPEASPSDVVFDRLYDIAPEDLRARAPEVEGSGSEAARAGPRRLQLQLEEDPVLMRDLLATAEAPELVPVLATAAAQPAAAPAAAQPQAGSVELPPAAAAAAAAAARAAAAAAAARHVGERAAAASALAEAEGAVRALEGGFVGEPGAPGVRSRASAFDELARRRAALAALEGALEGRRVAVVGEGGGDAADADALPPRGRESSDGSEEFEMAEAEPPAVAVVGAEAAAAAAISGYYSESEWDIVQAPPRRVRRRGSPDGGAEGPSAGEPMDCDGGAAAAAAPRGHGQQLWSVAAEAEGEEAQAGAPQLALA</sequence>
<name>A0A2V0PCD1_9CHLO</name>
<dbReference type="GO" id="GO:0005262">
    <property type="term" value="F:calcium channel activity"/>
    <property type="evidence" value="ECO:0007669"/>
    <property type="project" value="TreeGrafter"/>
</dbReference>
<dbReference type="PANTHER" id="PTHR31323:SF1">
    <property type="entry name" value="MECHANOSENSITIVE ION CHANNEL PROTEIN"/>
    <property type="match status" value="1"/>
</dbReference>
<dbReference type="AlphaFoldDB" id="A0A2V0PCD1"/>
<feature type="compositionally biased region" description="Low complexity" evidence="1">
    <location>
        <begin position="879"/>
        <end position="889"/>
    </location>
</feature>
<dbReference type="InParanoid" id="A0A2V0PCD1"/>
<feature type="compositionally biased region" description="Acidic residues" evidence="1">
    <location>
        <begin position="782"/>
        <end position="791"/>
    </location>
</feature>
<evidence type="ECO:0000313" key="2">
    <source>
        <dbReference type="EMBL" id="GBF94765.1"/>
    </source>
</evidence>
<dbReference type="Proteomes" id="UP000247498">
    <property type="component" value="Unassembled WGS sequence"/>
</dbReference>
<dbReference type="STRING" id="307507.A0A2V0PCD1"/>
<feature type="compositionally biased region" description="Basic and acidic residues" evidence="1">
    <location>
        <begin position="335"/>
        <end position="344"/>
    </location>
</feature>
<dbReference type="PANTHER" id="PTHR31323">
    <property type="entry name" value="MECHANOSENSITIVE ION CHANNEL PROTEIN MSY2"/>
    <property type="match status" value="1"/>
</dbReference>
<dbReference type="InterPro" id="IPR029058">
    <property type="entry name" value="AB_hydrolase_fold"/>
</dbReference>
<reference evidence="2 3" key="1">
    <citation type="journal article" date="2018" name="Sci. Rep.">
        <title>Raphidocelis subcapitata (=Pseudokirchneriella subcapitata) provides an insight into genome evolution and environmental adaptations in the Sphaeropleales.</title>
        <authorList>
            <person name="Suzuki S."/>
            <person name="Yamaguchi H."/>
            <person name="Nakajima N."/>
            <person name="Kawachi M."/>
        </authorList>
    </citation>
    <scope>NUCLEOTIDE SEQUENCE [LARGE SCALE GENOMIC DNA]</scope>
    <source>
        <strain evidence="2 3">NIES-35</strain>
    </source>
</reference>
<feature type="region of interest" description="Disordered" evidence="1">
    <location>
        <begin position="825"/>
        <end position="889"/>
    </location>
</feature>
<accession>A0A2V0PCD1</accession>
<dbReference type="EMBL" id="BDRX01000055">
    <property type="protein sequence ID" value="GBF94765.1"/>
    <property type="molecule type" value="Genomic_DNA"/>
</dbReference>